<keyword evidence="2" id="KW-1185">Reference proteome</keyword>
<dbReference type="Proteomes" id="UP000054359">
    <property type="component" value="Unassembled WGS sequence"/>
</dbReference>
<organism evidence="1 2">
    <name type="scientific">Stegodyphus mimosarum</name>
    <name type="common">African social velvet spider</name>
    <dbReference type="NCBI Taxonomy" id="407821"/>
    <lineage>
        <taxon>Eukaryota</taxon>
        <taxon>Metazoa</taxon>
        <taxon>Ecdysozoa</taxon>
        <taxon>Arthropoda</taxon>
        <taxon>Chelicerata</taxon>
        <taxon>Arachnida</taxon>
        <taxon>Araneae</taxon>
        <taxon>Araneomorphae</taxon>
        <taxon>Entelegynae</taxon>
        <taxon>Eresoidea</taxon>
        <taxon>Eresidae</taxon>
        <taxon>Stegodyphus</taxon>
    </lineage>
</organism>
<accession>A0A087UNG7</accession>
<feature type="non-terminal residue" evidence="1">
    <location>
        <position position="35"/>
    </location>
</feature>
<name>A0A087UNG7_STEMI</name>
<evidence type="ECO:0000313" key="1">
    <source>
        <dbReference type="EMBL" id="KFM78906.1"/>
    </source>
</evidence>
<dbReference type="AlphaFoldDB" id="A0A087UNG7"/>
<evidence type="ECO:0000313" key="2">
    <source>
        <dbReference type="Proteomes" id="UP000054359"/>
    </source>
</evidence>
<gene>
    <name evidence="1" type="ORF">X975_20677</name>
</gene>
<proteinExistence type="predicted"/>
<reference evidence="1 2" key="1">
    <citation type="submission" date="2013-11" db="EMBL/GenBank/DDBJ databases">
        <title>Genome sequencing of Stegodyphus mimosarum.</title>
        <authorList>
            <person name="Bechsgaard J."/>
        </authorList>
    </citation>
    <scope>NUCLEOTIDE SEQUENCE [LARGE SCALE GENOMIC DNA]</scope>
</reference>
<sequence length="35" mass="3955">MINLMIPDKGFQRCHAIPESSNSSLCKEKLLICFS</sequence>
<dbReference type="EMBL" id="KK120733">
    <property type="protein sequence ID" value="KFM78906.1"/>
    <property type="molecule type" value="Genomic_DNA"/>
</dbReference>
<protein>
    <submittedName>
        <fullName evidence="1">Uncharacterized protein</fullName>
    </submittedName>
</protein>